<reference evidence="2 3" key="1">
    <citation type="submission" date="2023-11" db="EMBL/GenBank/DDBJ databases">
        <title>First isolation, identification, and characterization of non-pathogenic Epilithonimonas ginsengisoli isolated from diseased farmed rainbow trout (Oncorhynchus mykiss) in Chile.</title>
        <authorList>
            <person name="Miranda C.D."/>
            <person name="Irgang R."/>
            <person name="Concha C."/>
            <person name="Rojas R."/>
            <person name="Avendano R."/>
        </authorList>
    </citation>
    <scope>NUCLEOTIDE SEQUENCE [LARGE SCALE GENOMIC DNA]</scope>
    <source>
        <strain evidence="2 3">FP99</strain>
    </source>
</reference>
<dbReference type="Proteomes" id="UP001204439">
    <property type="component" value="Unassembled WGS sequence"/>
</dbReference>
<dbReference type="SUPFAM" id="SSF52200">
    <property type="entry name" value="Toll/Interleukin receptor TIR domain"/>
    <property type="match status" value="1"/>
</dbReference>
<dbReference type="PROSITE" id="PS50104">
    <property type="entry name" value="TIR"/>
    <property type="match status" value="1"/>
</dbReference>
<dbReference type="InterPro" id="IPR035897">
    <property type="entry name" value="Toll_tir_struct_dom_sf"/>
</dbReference>
<keyword evidence="3" id="KW-1185">Reference proteome</keyword>
<feature type="domain" description="TIR" evidence="1">
    <location>
        <begin position="10"/>
        <end position="145"/>
    </location>
</feature>
<dbReference type="SMART" id="SM00255">
    <property type="entry name" value="TIR"/>
    <property type="match status" value="1"/>
</dbReference>
<evidence type="ECO:0000259" key="1">
    <source>
        <dbReference type="PROSITE" id="PS50104"/>
    </source>
</evidence>
<dbReference type="Gene3D" id="3.40.50.10140">
    <property type="entry name" value="Toll/interleukin-1 receptor homology (TIR) domain"/>
    <property type="match status" value="1"/>
</dbReference>
<protein>
    <submittedName>
        <fullName evidence="2">Toll/interleukin-1 receptor domain-containing protein</fullName>
    </submittedName>
</protein>
<dbReference type="Pfam" id="PF13676">
    <property type="entry name" value="TIR_2"/>
    <property type="match status" value="1"/>
</dbReference>
<organism evidence="2 3">
    <name type="scientific">Epilithonimonas ginsengisoli</name>
    <dbReference type="NCBI Taxonomy" id="1245592"/>
    <lineage>
        <taxon>Bacteria</taxon>
        <taxon>Pseudomonadati</taxon>
        <taxon>Bacteroidota</taxon>
        <taxon>Flavobacteriia</taxon>
        <taxon>Flavobacteriales</taxon>
        <taxon>Weeksellaceae</taxon>
        <taxon>Chryseobacterium group</taxon>
        <taxon>Epilithonimonas</taxon>
    </lineage>
</organism>
<accession>A0ABU4JDC9</accession>
<name>A0ABU4JDC9_9FLAO</name>
<comment type="caution">
    <text evidence="2">The sequence shown here is derived from an EMBL/GenBank/DDBJ whole genome shotgun (WGS) entry which is preliminary data.</text>
</comment>
<sequence>MRDDKHRENLKPDFFISHDSRDKDEVARPLYEALLRKGLKVWYDEYSLQIGDSLTESIEKGIAESSQGILILSKNFLSNEKWAKNELQSLKTRQIILNKKIILPIWHGSTEDDLSENYWLLDKIGGNTKDGIEKLANKIFESIKK</sequence>
<keyword evidence="2" id="KW-0675">Receptor</keyword>
<dbReference type="RefSeq" id="WP_063968903.1">
    <property type="nucleotide sequence ID" value="NZ_JAMXLT020000002.1"/>
</dbReference>
<dbReference type="EMBL" id="JAMXLT020000002">
    <property type="protein sequence ID" value="MDW8547623.1"/>
    <property type="molecule type" value="Genomic_DNA"/>
</dbReference>
<evidence type="ECO:0000313" key="2">
    <source>
        <dbReference type="EMBL" id="MDW8547623.1"/>
    </source>
</evidence>
<gene>
    <name evidence="2" type="ORF">NG800_001795</name>
</gene>
<evidence type="ECO:0000313" key="3">
    <source>
        <dbReference type="Proteomes" id="UP001204439"/>
    </source>
</evidence>
<dbReference type="InterPro" id="IPR000157">
    <property type="entry name" value="TIR_dom"/>
</dbReference>
<proteinExistence type="predicted"/>